<dbReference type="InterPro" id="IPR018062">
    <property type="entry name" value="HTH_AraC-typ_CS"/>
</dbReference>
<gene>
    <name evidence="5" type="ORF">R3Q16_31715</name>
</gene>
<dbReference type="Proteomes" id="UP001185927">
    <property type="component" value="Unassembled WGS sequence"/>
</dbReference>
<name>A0ABU4C4Q1_RHOGO</name>
<reference evidence="5 6" key="1">
    <citation type="submission" date="2023-10" db="EMBL/GenBank/DDBJ databases">
        <title>Development of a sustainable strategy for remediation of hydrocarbon-contaminated territories based on the waste exchange concept.</title>
        <authorList>
            <person name="Krivoruchko A."/>
        </authorList>
    </citation>
    <scope>NUCLEOTIDE SEQUENCE [LARGE SCALE GENOMIC DNA]</scope>
    <source>
        <strain evidence="5 6">IEGM 1203</strain>
    </source>
</reference>
<dbReference type="InterPro" id="IPR009057">
    <property type="entry name" value="Homeodomain-like_sf"/>
</dbReference>
<dbReference type="PROSITE" id="PS01124">
    <property type="entry name" value="HTH_ARAC_FAMILY_2"/>
    <property type="match status" value="1"/>
</dbReference>
<dbReference type="SUPFAM" id="SSF46689">
    <property type="entry name" value="Homeodomain-like"/>
    <property type="match status" value="2"/>
</dbReference>
<comment type="caution">
    <text evidence="5">The sequence shown here is derived from an EMBL/GenBank/DDBJ whole genome shotgun (WGS) entry which is preliminary data.</text>
</comment>
<evidence type="ECO:0000313" key="6">
    <source>
        <dbReference type="Proteomes" id="UP001185927"/>
    </source>
</evidence>
<feature type="domain" description="HTH araC/xylS-type" evidence="4">
    <location>
        <begin position="184"/>
        <end position="282"/>
    </location>
</feature>
<keyword evidence="2" id="KW-0238">DNA-binding</keyword>
<keyword evidence="1" id="KW-0805">Transcription regulation</keyword>
<dbReference type="PANTHER" id="PTHR46796">
    <property type="entry name" value="HTH-TYPE TRANSCRIPTIONAL ACTIVATOR RHAS-RELATED"/>
    <property type="match status" value="1"/>
</dbReference>
<dbReference type="PROSITE" id="PS00041">
    <property type="entry name" value="HTH_ARAC_FAMILY_1"/>
    <property type="match status" value="1"/>
</dbReference>
<evidence type="ECO:0000313" key="5">
    <source>
        <dbReference type="EMBL" id="MDV6271193.1"/>
    </source>
</evidence>
<evidence type="ECO:0000259" key="4">
    <source>
        <dbReference type="PROSITE" id="PS01124"/>
    </source>
</evidence>
<dbReference type="Gene3D" id="1.10.10.60">
    <property type="entry name" value="Homeodomain-like"/>
    <property type="match status" value="2"/>
</dbReference>
<dbReference type="SMART" id="SM00342">
    <property type="entry name" value="HTH_ARAC"/>
    <property type="match status" value="1"/>
</dbReference>
<protein>
    <submittedName>
        <fullName evidence="5">Helix-turn-helix transcriptional regulator</fullName>
    </submittedName>
</protein>
<evidence type="ECO:0000256" key="1">
    <source>
        <dbReference type="ARBA" id="ARBA00023015"/>
    </source>
</evidence>
<evidence type="ECO:0000256" key="2">
    <source>
        <dbReference type="ARBA" id="ARBA00023125"/>
    </source>
</evidence>
<accession>A0ABU4C4Q1</accession>
<sequence length="286" mass="31606">MPDMKDRRIVTGELIDELISGSAVARVEFLRRRSDGVLNLSFQQQALALYWFGSGFRDARLDVDRKTVDARLSSRGSFGLVAPGTSLEGEFRTDSTCNYAVMFVNAPSLAAQVRSVDNPMLIFDDPRLHLKFQELHREIELEPDHRDLLVEGWALQSMVRLARQVRAGVQAGAAKGKLSQAALTRVDDLISQRIGETIRVEDLANAAGYSERHFARAFKAATGTTPSEYVMARRVKLACQLIRDGVRSMTAVAVTSGFATPQHFSSTFKKQVGVSPLQFSKQVDAS</sequence>
<evidence type="ECO:0000256" key="3">
    <source>
        <dbReference type="ARBA" id="ARBA00023163"/>
    </source>
</evidence>
<dbReference type="RefSeq" id="WP_317545654.1">
    <property type="nucleotide sequence ID" value="NZ_JAWLKB010000034.1"/>
</dbReference>
<dbReference type="EMBL" id="JAWLKB010000034">
    <property type="protein sequence ID" value="MDV6271193.1"/>
    <property type="molecule type" value="Genomic_DNA"/>
</dbReference>
<proteinExistence type="predicted"/>
<dbReference type="InterPro" id="IPR050204">
    <property type="entry name" value="AraC_XylS_family_regulators"/>
</dbReference>
<dbReference type="InterPro" id="IPR018060">
    <property type="entry name" value="HTH_AraC"/>
</dbReference>
<dbReference type="Pfam" id="PF12833">
    <property type="entry name" value="HTH_18"/>
    <property type="match status" value="1"/>
</dbReference>
<keyword evidence="3" id="KW-0804">Transcription</keyword>
<keyword evidence="6" id="KW-1185">Reference proteome</keyword>
<organism evidence="5 6">
    <name type="scientific">Rhodococcus globerulus</name>
    <dbReference type="NCBI Taxonomy" id="33008"/>
    <lineage>
        <taxon>Bacteria</taxon>
        <taxon>Bacillati</taxon>
        <taxon>Actinomycetota</taxon>
        <taxon>Actinomycetes</taxon>
        <taxon>Mycobacteriales</taxon>
        <taxon>Nocardiaceae</taxon>
        <taxon>Rhodococcus</taxon>
    </lineage>
</organism>